<evidence type="ECO:0000313" key="1">
    <source>
        <dbReference type="EMBL" id="EZA59877.1"/>
    </source>
</evidence>
<dbReference type="EMBL" id="KK107087">
    <property type="protein sequence ID" value="EZA59877.1"/>
    <property type="molecule type" value="Genomic_DNA"/>
</dbReference>
<reference evidence="1 2" key="1">
    <citation type="journal article" date="2014" name="Curr. Biol.">
        <title>The genome of the clonal raider ant Cerapachys biroi.</title>
        <authorList>
            <person name="Oxley P.R."/>
            <person name="Ji L."/>
            <person name="Fetter-Pruneda I."/>
            <person name="McKenzie S.K."/>
            <person name="Li C."/>
            <person name="Hu H."/>
            <person name="Zhang G."/>
            <person name="Kronauer D.J."/>
        </authorList>
    </citation>
    <scope>NUCLEOTIDE SEQUENCE [LARGE SCALE GENOMIC DNA]</scope>
</reference>
<evidence type="ECO:0000313" key="2">
    <source>
        <dbReference type="Proteomes" id="UP000053097"/>
    </source>
</evidence>
<keyword evidence="2" id="KW-1185">Reference proteome</keyword>
<protein>
    <submittedName>
        <fullName evidence="1">Uncharacterized protein</fullName>
    </submittedName>
</protein>
<organism evidence="1 2">
    <name type="scientific">Ooceraea biroi</name>
    <name type="common">Clonal raider ant</name>
    <name type="synonym">Cerapachys biroi</name>
    <dbReference type="NCBI Taxonomy" id="2015173"/>
    <lineage>
        <taxon>Eukaryota</taxon>
        <taxon>Metazoa</taxon>
        <taxon>Ecdysozoa</taxon>
        <taxon>Arthropoda</taxon>
        <taxon>Hexapoda</taxon>
        <taxon>Insecta</taxon>
        <taxon>Pterygota</taxon>
        <taxon>Neoptera</taxon>
        <taxon>Endopterygota</taxon>
        <taxon>Hymenoptera</taxon>
        <taxon>Apocrita</taxon>
        <taxon>Aculeata</taxon>
        <taxon>Formicoidea</taxon>
        <taxon>Formicidae</taxon>
        <taxon>Dorylinae</taxon>
        <taxon>Ooceraea</taxon>
    </lineage>
</organism>
<dbReference type="AlphaFoldDB" id="A0A026WV33"/>
<name>A0A026WV33_OOCBI</name>
<accession>A0A026WV33</accession>
<sequence length="50" mass="5743">MSTCTLLAKEYTKRKEGDLLLYETTQYHKHLPILTPPAMVSKTFPAFKSL</sequence>
<gene>
    <name evidence="1" type="ORF">X777_16079</name>
</gene>
<proteinExistence type="predicted"/>
<dbReference type="Proteomes" id="UP000053097">
    <property type="component" value="Unassembled WGS sequence"/>
</dbReference>